<keyword evidence="4" id="KW-1185">Reference proteome</keyword>
<gene>
    <name evidence="3" type="ORF">TSOC_001737</name>
</gene>
<feature type="region of interest" description="Disordered" evidence="2">
    <location>
        <begin position="637"/>
        <end position="704"/>
    </location>
</feature>
<evidence type="ECO:0000256" key="1">
    <source>
        <dbReference type="ARBA" id="ARBA00022581"/>
    </source>
</evidence>
<feature type="region of interest" description="Disordered" evidence="2">
    <location>
        <begin position="789"/>
        <end position="814"/>
    </location>
</feature>
<accession>A0A2J8AFT8</accession>
<keyword evidence="1" id="KW-0945">Host-virus interaction</keyword>
<feature type="region of interest" description="Disordered" evidence="2">
    <location>
        <begin position="1014"/>
        <end position="1083"/>
    </location>
</feature>
<sequence length="1234" mass="125830">MPGCFGCFGACPVEAAGDSDAVQPSIAARAPATDRKYLAAQLLDDTLRSLLLSAATNTCQGRLSALASDLRSGLVSQQPAPHPSASLFVYSDDSAAAVVMHSAGPAAERLPPGLVEWVRCGCSHAALLRTMGPLVHSAAAPLEPLPADWQHLTYTDDADAEAEPLLVLLPLRRGDYLYGSLLLCWGGAHDDGGRTPPADASGSSPPYGTDELEELSRYLSVGLLGSAVEVAVLQLLADGASAVQRAATVQEAMACLIECVQACLRLSSRLELDCLPAIAFGSSTAAFFRSISPPPHQHQQQQQQAEQVAGRPQPSVHNGPAPGLASRSQSRSVAVRWLDHDHPRTHSLVSMPSVPNAGVRPQQLAEPALGGGSAGQQQPQQQHPWRSVFGRVLQQAQEQAATAPPRAGNGMPCSSDALGTGGQQPPATPPPPRRGAAPAATARRPAAAPAAPAPGRASQGDSVTVGSRLRLAATAGPTAAASGSHQSVVVPNCAAFLMADERQPYKDVLFVQRLLPRARAHGLVLVLPPAAAAGVPLWTAAPSQRCGHRSGLLFGLPPRRSYDLNGHPANCYQQPNHQANGNDNGQPGPAHSGRRHYGPRTLRPGMVLFMDEDEGLCGSSAAVASALEASPAAALCDTPLPASRQSSLPEQLQRQLQPPQPQQHPQRQQAPQPHPQQHPQGGPRMDVVSLPGTGPSGDGAGGGGQSNSALLPVACPAASLALYLVASESVPRVILEGVAEDAKGLLEDDVYAVRLLKIIGRGGQGMVFKGLMYNTVVAVKIIPSAEEPGDSAPAALTAPPAPPAYSPDLQQRPQQAALQQLHQAQQATAQQAAAAADAAAALKLQQRHKRWLVLNFFTDALVVEYSNEYGRYRLMPREDNLSAKGCSNTAIIMGGGAGQTSSRDGDGGLGRDPAGSSSGSAASAMPNPKQQPHAALGRERSVRSPSPPAVATEAAAAVAAEALHLPLPPYALPQQQQRPPPPPPQQQQQQLYQDHPVAMAALALRALRAAAAAEPGSGGGSLEAHRSAPQAQPQPLRSAVGGLTKAGTLRGIGDGPGPHRLGGGVSSGAASAPGGARGGGRPYSAATAAAAASGQARSHFGVPPTYTAAAAAAASPPAAGTAASAAATGSAAPPAAQPSGRWSRLQQVASGAGLGAGQRSASLDAGLNRAKLPGGAPAGLAPELMARQLRQARAEAAAGVQDLGAVADRGAAAAAMSAAALAPTLGACLTARSR</sequence>
<feature type="compositionally biased region" description="Low complexity" evidence="2">
    <location>
        <begin position="643"/>
        <end position="680"/>
    </location>
</feature>
<feature type="region of interest" description="Disordered" evidence="2">
    <location>
        <begin position="970"/>
        <end position="992"/>
    </location>
</feature>
<dbReference type="AlphaFoldDB" id="A0A2J8AFT8"/>
<evidence type="ECO:0000313" key="4">
    <source>
        <dbReference type="Proteomes" id="UP000236333"/>
    </source>
</evidence>
<proteinExistence type="predicted"/>
<protein>
    <recommendedName>
        <fullName evidence="5">Protein kinase domain-containing protein</fullName>
    </recommendedName>
</protein>
<feature type="region of interest" description="Disordered" evidence="2">
    <location>
        <begin position="289"/>
        <end position="333"/>
    </location>
</feature>
<comment type="caution">
    <text evidence="3">The sequence shown here is derived from an EMBL/GenBank/DDBJ whole genome shotgun (WGS) entry which is preliminary data.</text>
</comment>
<feature type="region of interest" description="Disordered" evidence="2">
    <location>
        <begin position="364"/>
        <end position="383"/>
    </location>
</feature>
<feature type="compositionally biased region" description="Low complexity" evidence="2">
    <location>
        <begin position="911"/>
        <end position="924"/>
    </location>
</feature>
<dbReference type="PANTHER" id="PTHR13037">
    <property type="entry name" value="FORMIN"/>
    <property type="match status" value="1"/>
</dbReference>
<dbReference type="Proteomes" id="UP000236333">
    <property type="component" value="Unassembled WGS sequence"/>
</dbReference>
<feature type="compositionally biased region" description="Polar residues" evidence="2">
    <location>
        <begin position="571"/>
        <end position="585"/>
    </location>
</feature>
<dbReference type="PANTHER" id="PTHR13037:SF24">
    <property type="entry name" value="POLYCOMB PROTEIN PCL-RELATED"/>
    <property type="match status" value="1"/>
</dbReference>
<feature type="region of interest" description="Disordered" evidence="2">
    <location>
        <begin position="894"/>
        <end position="955"/>
    </location>
</feature>
<feature type="region of interest" description="Disordered" evidence="2">
    <location>
        <begin position="395"/>
        <end position="463"/>
    </location>
</feature>
<dbReference type="EMBL" id="PGGS01000031">
    <property type="protein sequence ID" value="PNH11379.1"/>
    <property type="molecule type" value="Genomic_DNA"/>
</dbReference>
<organism evidence="3 4">
    <name type="scientific">Tetrabaena socialis</name>
    <dbReference type="NCBI Taxonomy" id="47790"/>
    <lineage>
        <taxon>Eukaryota</taxon>
        <taxon>Viridiplantae</taxon>
        <taxon>Chlorophyta</taxon>
        <taxon>core chlorophytes</taxon>
        <taxon>Chlorophyceae</taxon>
        <taxon>CS clade</taxon>
        <taxon>Chlamydomonadales</taxon>
        <taxon>Tetrabaenaceae</taxon>
        <taxon>Tetrabaena</taxon>
    </lineage>
</organism>
<feature type="compositionally biased region" description="Gly residues" evidence="2">
    <location>
        <begin position="694"/>
        <end position="704"/>
    </location>
</feature>
<feature type="compositionally biased region" description="Gly residues" evidence="2">
    <location>
        <begin position="1050"/>
        <end position="1066"/>
    </location>
</feature>
<evidence type="ECO:0000313" key="3">
    <source>
        <dbReference type="EMBL" id="PNH11379.1"/>
    </source>
</evidence>
<reference evidence="3 4" key="1">
    <citation type="journal article" date="2017" name="Mol. Biol. Evol.">
        <title>The 4-celled Tetrabaena socialis nuclear genome reveals the essential components for genetic control of cell number at the origin of multicellularity in the volvocine lineage.</title>
        <authorList>
            <person name="Featherston J."/>
            <person name="Arakaki Y."/>
            <person name="Hanschen E.R."/>
            <person name="Ferris P.J."/>
            <person name="Michod R.E."/>
            <person name="Olson B.J.S.C."/>
            <person name="Nozaki H."/>
            <person name="Durand P.M."/>
        </authorList>
    </citation>
    <scope>NUCLEOTIDE SEQUENCE [LARGE SCALE GENOMIC DNA]</scope>
    <source>
        <strain evidence="3 4">NIES-571</strain>
    </source>
</reference>
<evidence type="ECO:0008006" key="5">
    <source>
        <dbReference type="Google" id="ProtNLM"/>
    </source>
</evidence>
<feature type="region of interest" description="Disordered" evidence="2">
    <location>
        <begin position="565"/>
        <end position="600"/>
    </location>
</feature>
<evidence type="ECO:0000256" key="2">
    <source>
        <dbReference type="SAM" id="MobiDB-lite"/>
    </source>
</evidence>
<name>A0A2J8AFT8_9CHLO</name>
<feature type="compositionally biased region" description="Low complexity" evidence="2">
    <location>
        <begin position="434"/>
        <end position="457"/>
    </location>
</feature>